<evidence type="ECO:0000256" key="1">
    <source>
        <dbReference type="SAM" id="MobiDB-lite"/>
    </source>
</evidence>
<evidence type="ECO:0000313" key="2">
    <source>
        <dbReference type="EMBL" id="USQ77333.1"/>
    </source>
</evidence>
<gene>
    <name evidence="2" type="ORF">NF557_05320</name>
</gene>
<keyword evidence="3" id="KW-1185">Reference proteome</keyword>
<protein>
    <submittedName>
        <fullName evidence="2">Uncharacterized protein</fullName>
    </submittedName>
</protein>
<evidence type="ECO:0000313" key="3">
    <source>
        <dbReference type="Proteomes" id="UP001056535"/>
    </source>
</evidence>
<dbReference type="RefSeq" id="WP_252622350.1">
    <property type="nucleotide sequence ID" value="NZ_CP099490.1"/>
</dbReference>
<dbReference type="Proteomes" id="UP001056535">
    <property type="component" value="Chromosome"/>
</dbReference>
<sequence length="415" mass="46503">MTEPVEEFSNIRDLLDKTSEIDYSTFPAAFVRDAYDVARMHVTRDKPIGLALAALFDLAVTALYLERVPTDSWYYCDAGSDPYLVYPFVNACPTCTLNGSFIHLRAGKPQSASIGKATSTIISAFLDRQAKYAKGASYEVRTLSDNGMVDAVLLGPQILGLFEIKSAPLMPFPIVIPTTRLTVLDDDIGEVVPKPPHTMATTPNDQSAHLIIDPQLTIPVGSPHRFTTQDHYSEILEWLADIENFHLFTDSWGRTFEGYANAQNRSQTYWLTNGCGTPSPRPEGWPRRTGQGYESISDGKSSVGLDRTDDVKKGIYQVLKISTHYKEFFPSGQRDVFAALVSNIHAVKHHDDYLGELEDLVWTLDGQTRSYVIARNEAETVIETPHLYNLFDALICFTRSHFRNRTLEEIYAFGN</sequence>
<proteinExistence type="predicted"/>
<accession>A0ABY4YKV2</accession>
<dbReference type="EMBL" id="CP099490">
    <property type="protein sequence ID" value="USQ77333.1"/>
    <property type="molecule type" value="Genomic_DNA"/>
</dbReference>
<name>A0ABY4YKV2_9MICO</name>
<feature type="region of interest" description="Disordered" evidence="1">
    <location>
        <begin position="277"/>
        <end position="301"/>
    </location>
</feature>
<reference evidence="2" key="1">
    <citation type="submission" date="2022-06" db="EMBL/GenBank/DDBJ databases">
        <title>Ornithinimicrobium JY.X270.</title>
        <authorList>
            <person name="Huang Y."/>
        </authorList>
    </citation>
    <scope>NUCLEOTIDE SEQUENCE</scope>
    <source>
        <strain evidence="2">JY.X270</strain>
    </source>
</reference>
<organism evidence="2 3">
    <name type="scientific">Ornithinimicrobium cryptoxanthini</name>
    <dbReference type="NCBI Taxonomy" id="2934161"/>
    <lineage>
        <taxon>Bacteria</taxon>
        <taxon>Bacillati</taxon>
        <taxon>Actinomycetota</taxon>
        <taxon>Actinomycetes</taxon>
        <taxon>Micrococcales</taxon>
        <taxon>Ornithinimicrobiaceae</taxon>
        <taxon>Ornithinimicrobium</taxon>
    </lineage>
</organism>